<name>A0A0E9SY64_ANGAN</name>
<accession>A0A0E9SY64</accession>
<reference evidence="1" key="1">
    <citation type="submission" date="2014-11" db="EMBL/GenBank/DDBJ databases">
        <authorList>
            <person name="Amaro Gonzalez C."/>
        </authorList>
    </citation>
    <scope>NUCLEOTIDE SEQUENCE</scope>
</reference>
<reference evidence="1" key="2">
    <citation type="journal article" date="2015" name="Fish Shellfish Immunol.">
        <title>Early steps in the European eel (Anguilla anguilla)-Vibrio vulnificus interaction in the gills: Role of the RtxA13 toxin.</title>
        <authorList>
            <person name="Callol A."/>
            <person name="Pajuelo D."/>
            <person name="Ebbesson L."/>
            <person name="Teles M."/>
            <person name="MacKenzie S."/>
            <person name="Amaro C."/>
        </authorList>
    </citation>
    <scope>NUCLEOTIDE SEQUENCE</scope>
</reference>
<dbReference type="EMBL" id="GBXM01062967">
    <property type="protein sequence ID" value="JAH45610.1"/>
    <property type="molecule type" value="Transcribed_RNA"/>
</dbReference>
<protein>
    <submittedName>
        <fullName evidence="1">Uncharacterized protein</fullName>
    </submittedName>
</protein>
<evidence type="ECO:0000313" key="1">
    <source>
        <dbReference type="EMBL" id="JAH45610.1"/>
    </source>
</evidence>
<organism evidence="1">
    <name type="scientific">Anguilla anguilla</name>
    <name type="common">European freshwater eel</name>
    <name type="synonym">Muraena anguilla</name>
    <dbReference type="NCBI Taxonomy" id="7936"/>
    <lineage>
        <taxon>Eukaryota</taxon>
        <taxon>Metazoa</taxon>
        <taxon>Chordata</taxon>
        <taxon>Craniata</taxon>
        <taxon>Vertebrata</taxon>
        <taxon>Euteleostomi</taxon>
        <taxon>Actinopterygii</taxon>
        <taxon>Neopterygii</taxon>
        <taxon>Teleostei</taxon>
        <taxon>Anguilliformes</taxon>
        <taxon>Anguillidae</taxon>
        <taxon>Anguilla</taxon>
    </lineage>
</organism>
<sequence>MYYKGIQLHTSAE</sequence>
<proteinExistence type="predicted"/>